<reference evidence="4" key="1">
    <citation type="submission" date="2016-06" db="UniProtKB">
        <authorList>
            <consortium name="WormBaseParasite"/>
        </authorList>
    </citation>
    <scope>IDENTIFICATION</scope>
</reference>
<evidence type="ECO:0000256" key="1">
    <source>
        <dbReference type="SAM" id="MobiDB-lite"/>
    </source>
</evidence>
<proteinExistence type="predicted"/>
<feature type="region of interest" description="Disordered" evidence="1">
    <location>
        <begin position="1"/>
        <end position="27"/>
    </location>
</feature>
<evidence type="ECO:0000313" key="2">
    <source>
        <dbReference type="EMBL" id="VDP44963.1"/>
    </source>
</evidence>
<sequence>MRQLRDTTKKLAGRYSRTERSVKDREGKTINEIQEQKNKWVEYFEELLNSLAPSNSPDTEAAHTDLPIDDTPPTTEEIGMTSNKQHWQSSRT</sequence>
<gene>
    <name evidence="2" type="ORF">SCUD_LOCUS11522</name>
</gene>
<evidence type="ECO:0000313" key="4">
    <source>
        <dbReference type="WBParaSite" id="SCUD_0001152201-mRNA-1"/>
    </source>
</evidence>
<name>A0A183K941_9TREM</name>
<feature type="compositionally biased region" description="Polar residues" evidence="1">
    <location>
        <begin position="80"/>
        <end position="92"/>
    </location>
</feature>
<dbReference type="Proteomes" id="UP000279833">
    <property type="component" value="Unassembled WGS sequence"/>
</dbReference>
<dbReference type="WBParaSite" id="SCUD_0001152201-mRNA-1">
    <property type="protein sequence ID" value="SCUD_0001152201-mRNA-1"/>
    <property type="gene ID" value="SCUD_0001152201"/>
</dbReference>
<dbReference type="AlphaFoldDB" id="A0A183K941"/>
<dbReference type="EMBL" id="UZAK01034473">
    <property type="protein sequence ID" value="VDP44963.1"/>
    <property type="molecule type" value="Genomic_DNA"/>
</dbReference>
<feature type="region of interest" description="Disordered" evidence="1">
    <location>
        <begin position="51"/>
        <end position="92"/>
    </location>
</feature>
<accession>A0A183K941</accession>
<keyword evidence="3" id="KW-1185">Reference proteome</keyword>
<protein>
    <submittedName>
        <fullName evidence="2 4">Uncharacterized protein</fullName>
    </submittedName>
</protein>
<feature type="compositionally biased region" description="Basic and acidic residues" evidence="1">
    <location>
        <begin position="16"/>
        <end position="27"/>
    </location>
</feature>
<evidence type="ECO:0000313" key="3">
    <source>
        <dbReference type="Proteomes" id="UP000279833"/>
    </source>
</evidence>
<reference evidence="2 3" key="2">
    <citation type="submission" date="2018-11" db="EMBL/GenBank/DDBJ databases">
        <authorList>
            <consortium name="Pathogen Informatics"/>
        </authorList>
    </citation>
    <scope>NUCLEOTIDE SEQUENCE [LARGE SCALE GENOMIC DNA]</scope>
    <source>
        <strain evidence="2">Dakar</strain>
        <strain evidence="3">Dakar, Senegal</strain>
    </source>
</reference>
<organism evidence="4">
    <name type="scientific">Schistosoma curassoni</name>
    <dbReference type="NCBI Taxonomy" id="6186"/>
    <lineage>
        <taxon>Eukaryota</taxon>
        <taxon>Metazoa</taxon>
        <taxon>Spiralia</taxon>
        <taxon>Lophotrochozoa</taxon>
        <taxon>Platyhelminthes</taxon>
        <taxon>Trematoda</taxon>
        <taxon>Digenea</taxon>
        <taxon>Strigeidida</taxon>
        <taxon>Schistosomatoidea</taxon>
        <taxon>Schistosomatidae</taxon>
        <taxon>Schistosoma</taxon>
    </lineage>
</organism>